<evidence type="ECO:0000256" key="7">
    <source>
        <dbReference type="ARBA" id="ARBA00023065"/>
    </source>
</evidence>
<accession>A0A7L9RS50</accession>
<keyword evidence="2" id="KW-0813">Transport</keyword>
<evidence type="ECO:0000313" key="13">
    <source>
        <dbReference type="EMBL" id="QOL19382.1"/>
    </source>
</evidence>
<proteinExistence type="predicted"/>
<keyword evidence="3 11" id="KW-0812">Transmembrane</keyword>
<keyword evidence="8 11" id="KW-0472">Membrane</keyword>
<evidence type="ECO:0000256" key="1">
    <source>
        <dbReference type="ARBA" id="ARBA00004141"/>
    </source>
</evidence>
<organism evidence="13 14">
    <name type="scientific">Candidatus Bodocaedibacter vickermanii</name>
    <dbReference type="NCBI Taxonomy" id="2741701"/>
    <lineage>
        <taxon>Bacteria</taxon>
        <taxon>Pseudomonadati</taxon>
        <taxon>Pseudomonadota</taxon>
        <taxon>Alphaproteobacteria</taxon>
        <taxon>Holosporales</taxon>
        <taxon>Candidatus Paracaedibacteraceae</taxon>
        <taxon>Candidatus Bodocaedibacter</taxon>
    </lineage>
</organism>
<evidence type="ECO:0000256" key="6">
    <source>
        <dbReference type="ARBA" id="ARBA00022989"/>
    </source>
</evidence>
<keyword evidence="14" id="KW-1185">Reference proteome</keyword>
<evidence type="ECO:0000256" key="9">
    <source>
        <dbReference type="ARBA" id="ARBA00023180"/>
    </source>
</evidence>
<dbReference type="InterPro" id="IPR005821">
    <property type="entry name" value="Ion_trans_dom"/>
</dbReference>
<keyword evidence="5" id="KW-0851">Voltage-gated channel</keyword>
<feature type="transmembrane region" description="Helical" evidence="11">
    <location>
        <begin position="137"/>
        <end position="157"/>
    </location>
</feature>
<dbReference type="Proteomes" id="UP000594001">
    <property type="component" value="Chromosome"/>
</dbReference>
<dbReference type="GO" id="GO:0005891">
    <property type="term" value="C:voltage-gated calcium channel complex"/>
    <property type="evidence" value="ECO:0007669"/>
    <property type="project" value="TreeGrafter"/>
</dbReference>
<gene>
    <name evidence="13" type="ORF">CPBP_00134</name>
</gene>
<keyword evidence="7" id="KW-0406">Ion transport</keyword>
<evidence type="ECO:0000259" key="12">
    <source>
        <dbReference type="Pfam" id="PF00520"/>
    </source>
</evidence>
<evidence type="ECO:0000256" key="4">
    <source>
        <dbReference type="ARBA" id="ARBA00022837"/>
    </source>
</evidence>
<dbReference type="PANTHER" id="PTHR45628:SF7">
    <property type="entry name" value="VOLTAGE-DEPENDENT CALCIUM CHANNEL TYPE A SUBUNIT ALPHA-1"/>
    <property type="match status" value="1"/>
</dbReference>
<name>A0A7L9RS50_9PROT</name>
<dbReference type="Pfam" id="PF00520">
    <property type="entry name" value="Ion_trans"/>
    <property type="match status" value="1"/>
</dbReference>
<feature type="transmembrane region" description="Helical" evidence="11">
    <location>
        <begin position="21"/>
        <end position="40"/>
    </location>
</feature>
<dbReference type="RefSeq" id="WP_350332135.1">
    <property type="nucleotide sequence ID" value="NZ_CP054719.1"/>
</dbReference>
<evidence type="ECO:0000256" key="2">
    <source>
        <dbReference type="ARBA" id="ARBA00022448"/>
    </source>
</evidence>
<evidence type="ECO:0000256" key="10">
    <source>
        <dbReference type="ARBA" id="ARBA00023303"/>
    </source>
</evidence>
<evidence type="ECO:0000256" key="8">
    <source>
        <dbReference type="ARBA" id="ARBA00023136"/>
    </source>
</evidence>
<dbReference type="EMBL" id="CP054719">
    <property type="protein sequence ID" value="QOL19382.1"/>
    <property type="molecule type" value="Genomic_DNA"/>
</dbReference>
<evidence type="ECO:0000256" key="3">
    <source>
        <dbReference type="ARBA" id="ARBA00022692"/>
    </source>
</evidence>
<keyword evidence="9" id="KW-0325">Glycoprotein</keyword>
<feature type="domain" description="Ion transport" evidence="12">
    <location>
        <begin position="28"/>
        <end position="233"/>
    </location>
</feature>
<feature type="transmembrane region" description="Helical" evidence="11">
    <location>
        <begin position="169"/>
        <end position="185"/>
    </location>
</feature>
<evidence type="ECO:0000256" key="11">
    <source>
        <dbReference type="SAM" id="Phobius"/>
    </source>
</evidence>
<evidence type="ECO:0000256" key="5">
    <source>
        <dbReference type="ARBA" id="ARBA00022882"/>
    </source>
</evidence>
<dbReference type="KEGG" id="pbal:CPBP_00134"/>
<protein>
    <submittedName>
        <fullName evidence="13">Ion transporter</fullName>
    </submittedName>
</protein>
<dbReference type="InterPro" id="IPR050599">
    <property type="entry name" value="VDCC_alpha-1_subunit"/>
</dbReference>
<sequence>MFKKHFIHQESALHKKIHYSLMFGGLHHFFMGLILLYAVINGFSGTVFQTESFVFYKSNISSIFYFIMLTELGLKFLLNTKEFVKKPWHILEVGILVASWFLPGFLVLMTFRFIAYLYTFLDHPVINRVIHTFVHSIPTLMMSSLVLSGCLVCYSLLTTTLFGNEFPELFGHIGKSLFTFIQLMTFDDWMAYILRPVMELYPWSWLIFISFIVLIVFGVMNVFVGTIVNAMNFVDDAADDQPSITDLQKQIAELKELIQKQHTK</sequence>
<feature type="transmembrane region" description="Helical" evidence="11">
    <location>
        <begin position="90"/>
        <end position="117"/>
    </location>
</feature>
<feature type="transmembrane region" description="Helical" evidence="11">
    <location>
        <begin position="60"/>
        <end position="78"/>
    </location>
</feature>
<dbReference type="PANTHER" id="PTHR45628">
    <property type="entry name" value="VOLTAGE-DEPENDENT CALCIUM CHANNEL TYPE A SUBUNIT ALPHA-1"/>
    <property type="match status" value="1"/>
</dbReference>
<evidence type="ECO:0000313" key="14">
    <source>
        <dbReference type="Proteomes" id="UP000594001"/>
    </source>
</evidence>
<dbReference type="AlphaFoldDB" id="A0A7L9RS50"/>
<comment type="subcellular location">
    <subcellularLocation>
        <location evidence="1">Membrane</location>
        <topology evidence="1">Multi-pass membrane protein</topology>
    </subcellularLocation>
</comment>
<feature type="transmembrane region" description="Helical" evidence="11">
    <location>
        <begin position="205"/>
        <end position="224"/>
    </location>
</feature>
<dbReference type="SUPFAM" id="SSF81324">
    <property type="entry name" value="Voltage-gated potassium channels"/>
    <property type="match status" value="1"/>
</dbReference>
<reference evidence="13 14" key="1">
    <citation type="submission" date="2020-06" db="EMBL/GenBank/DDBJ databases">
        <title>The endosymbiont of the kinetoplastid Bodo saltans is a Paracaedibacter-like alpha-proteobacterium possessing a putative toxin-antitoxin system.</title>
        <authorList>
            <person name="Midha S."/>
            <person name="Rigden D.J."/>
            <person name="Siozios S."/>
            <person name="Hurst G.D.D."/>
            <person name="Jackson A.P."/>
        </authorList>
    </citation>
    <scope>NUCLEOTIDE SEQUENCE [LARGE SCALE GENOMIC DNA]</scope>
    <source>
        <strain evidence="13">Lake Konstanz</strain>
    </source>
</reference>
<dbReference type="GO" id="GO:0098703">
    <property type="term" value="P:calcium ion import across plasma membrane"/>
    <property type="evidence" value="ECO:0007669"/>
    <property type="project" value="TreeGrafter"/>
</dbReference>
<keyword evidence="4" id="KW-0106">Calcium</keyword>
<keyword evidence="10" id="KW-0407">Ion channel</keyword>
<keyword evidence="6 11" id="KW-1133">Transmembrane helix</keyword>
<dbReference type="GO" id="GO:0008331">
    <property type="term" value="F:high voltage-gated calcium channel activity"/>
    <property type="evidence" value="ECO:0007669"/>
    <property type="project" value="TreeGrafter"/>
</dbReference>
<dbReference type="Gene3D" id="1.10.287.70">
    <property type="match status" value="1"/>
</dbReference>